<evidence type="ECO:0000313" key="7">
    <source>
        <dbReference type="Proteomes" id="UP000582646"/>
    </source>
</evidence>
<dbReference type="InterPro" id="IPR017945">
    <property type="entry name" value="DHBP_synth_RibB-like_a/b_dom"/>
</dbReference>
<evidence type="ECO:0000313" key="6">
    <source>
        <dbReference type="EMBL" id="NKY19358.1"/>
    </source>
</evidence>
<dbReference type="GO" id="GO:0005829">
    <property type="term" value="C:cytosol"/>
    <property type="evidence" value="ECO:0007669"/>
    <property type="project" value="TreeGrafter"/>
</dbReference>
<dbReference type="SUPFAM" id="SSF55821">
    <property type="entry name" value="YrdC/RibB"/>
    <property type="match status" value="1"/>
</dbReference>
<dbReference type="UniPathway" id="UPA00275">
    <property type="reaction ID" value="UER00399"/>
</dbReference>
<dbReference type="Gene3D" id="3.90.870.10">
    <property type="entry name" value="DHBP synthase"/>
    <property type="match status" value="1"/>
</dbReference>
<evidence type="ECO:0000256" key="4">
    <source>
        <dbReference type="ARBA" id="ARBA00022619"/>
    </source>
</evidence>
<dbReference type="GO" id="GO:0008686">
    <property type="term" value="F:3,4-dihydroxy-2-butanone-4-phosphate synthase activity"/>
    <property type="evidence" value="ECO:0007669"/>
    <property type="project" value="UniProtKB-EC"/>
</dbReference>
<evidence type="ECO:0000256" key="2">
    <source>
        <dbReference type="ARBA" id="ARBA00004904"/>
    </source>
</evidence>
<name>A0A846X1J9_9ACTN</name>
<gene>
    <name evidence="6" type="ORF">HF999_13380</name>
</gene>
<organism evidence="6 7">
    <name type="scientific">Tsukamurella spumae</name>
    <dbReference type="NCBI Taxonomy" id="44753"/>
    <lineage>
        <taxon>Bacteria</taxon>
        <taxon>Bacillati</taxon>
        <taxon>Actinomycetota</taxon>
        <taxon>Actinomycetes</taxon>
        <taxon>Mycobacteriales</taxon>
        <taxon>Tsukamurellaceae</taxon>
        <taxon>Tsukamurella</taxon>
    </lineage>
</organism>
<evidence type="ECO:0000256" key="1">
    <source>
        <dbReference type="ARBA" id="ARBA00002284"/>
    </source>
</evidence>
<dbReference type="EMBL" id="JAAXOQ010000017">
    <property type="protein sequence ID" value="NKY19358.1"/>
    <property type="molecule type" value="Genomic_DNA"/>
</dbReference>
<evidence type="ECO:0000256" key="3">
    <source>
        <dbReference type="ARBA" id="ARBA00012153"/>
    </source>
</evidence>
<dbReference type="PANTHER" id="PTHR21327:SF18">
    <property type="entry name" value="3,4-DIHYDROXY-2-BUTANONE 4-PHOSPHATE SYNTHASE"/>
    <property type="match status" value="1"/>
</dbReference>
<evidence type="ECO:0000256" key="5">
    <source>
        <dbReference type="ARBA" id="ARBA00022723"/>
    </source>
</evidence>
<dbReference type="InterPro" id="IPR000422">
    <property type="entry name" value="DHBP_synthase_RibB"/>
</dbReference>
<keyword evidence="7" id="KW-1185">Reference proteome</keyword>
<sequence length="207" mass="21193">MSTPQSAHPGEDADDDAARAAFAAGAFVILVDDEGAVLALPAAAASGATVAFAVRHSSGMLHAAAPSALLDALRIPDQCVLASENSGLPFTVAVDAVGVGTGISARDRARTMRVLADPRTVADDLVRPGHVIPVRCSDGGYEAQQRVWERAVDLARAAGSAPVVMMCRLVDANGDVRDGDSAAAFAAAHALPVVRVLRRVPVLQGVE</sequence>
<dbReference type="AlphaFoldDB" id="A0A846X1J9"/>
<comment type="pathway">
    <text evidence="2">Cofactor biosynthesis; riboflavin biosynthesis; 2-hydroxy-3-oxobutyl phosphate from D-ribulose 5-phosphate: step 1/1.</text>
</comment>
<dbReference type="GO" id="GO:0003935">
    <property type="term" value="F:GTP cyclohydrolase II activity"/>
    <property type="evidence" value="ECO:0007669"/>
    <property type="project" value="TreeGrafter"/>
</dbReference>
<comment type="function">
    <text evidence="1">Catalyzes the conversion of D-ribulose 5-phosphate to formate and 3,4-dihydroxy-2-butanone 4-phosphate.</text>
</comment>
<dbReference type="Pfam" id="PF00926">
    <property type="entry name" value="DHBP_synthase"/>
    <property type="match status" value="1"/>
</dbReference>
<keyword evidence="4" id="KW-0686">Riboflavin biosynthesis</keyword>
<protein>
    <recommendedName>
        <fullName evidence="3">3,4-dihydroxy-2-butanone-4-phosphate synthase</fullName>
        <ecNumber evidence="3">4.1.99.12</ecNumber>
    </recommendedName>
</protein>
<accession>A0A846X1J9</accession>
<dbReference type="Proteomes" id="UP000582646">
    <property type="component" value="Unassembled WGS sequence"/>
</dbReference>
<comment type="caution">
    <text evidence="6">The sequence shown here is derived from an EMBL/GenBank/DDBJ whole genome shotgun (WGS) entry which is preliminary data.</text>
</comment>
<dbReference type="EC" id="4.1.99.12" evidence="3"/>
<keyword evidence="5" id="KW-0479">Metal-binding</keyword>
<proteinExistence type="predicted"/>
<dbReference type="PANTHER" id="PTHR21327">
    <property type="entry name" value="GTP CYCLOHYDROLASE II-RELATED"/>
    <property type="match status" value="1"/>
</dbReference>
<dbReference type="GO" id="GO:0046872">
    <property type="term" value="F:metal ion binding"/>
    <property type="evidence" value="ECO:0007669"/>
    <property type="project" value="UniProtKB-KW"/>
</dbReference>
<dbReference type="GO" id="GO:0009231">
    <property type="term" value="P:riboflavin biosynthetic process"/>
    <property type="evidence" value="ECO:0007669"/>
    <property type="project" value="UniProtKB-UniPathway"/>
</dbReference>
<reference evidence="6 7" key="1">
    <citation type="submission" date="2020-04" db="EMBL/GenBank/DDBJ databases">
        <title>MicrobeNet Type strains.</title>
        <authorList>
            <person name="Nicholson A.C."/>
        </authorList>
    </citation>
    <scope>NUCLEOTIDE SEQUENCE [LARGE SCALE GENOMIC DNA]</scope>
    <source>
        <strain evidence="6 7">DSM 44113</strain>
    </source>
</reference>